<dbReference type="EMBL" id="JBEHCU010007371">
    <property type="protein sequence ID" value="KAL1394942.1"/>
    <property type="molecule type" value="Genomic_DNA"/>
</dbReference>
<protein>
    <submittedName>
        <fullName evidence="1">Uncharacterized protein</fullName>
    </submittedName>
</protein>
<gene>
    <name evidence="1" type="ORF">pipiens_011590</name>
</gene>
<accession>A0ABD1D748</accession>
<organism evidence="1 2">
    <name type="scientific">Culex pipiens pipiens</name>
    <name type="common">Northern house mosquito</name>
    <dbReference type="NCBI Taxonomy" id="38569"/>
    <lineage>
        <taxon>Eukaryota</taxon>
        <taxon>Metazoa</taxon>
        <taxon>Ecdysozoa</taxon>
        <taxon>Arthropoda</taxon>
        <taxon>Hexapoda</taxon>
        <taxon>Insecta</taxon>
        <taxon>Pterygota</taxon>
        <taxon>Neoptera</taxon>
        <taxon>Endopterygota</taxon>
        <taxon>Diptera</taxon>
        <taxon>Nematocera</taxon>
        <taxon>Culicoidea</taxon>
        <taxon>Culicidae</taxon>
        <taxon>Culicinae</taxon>
        <taxon>Culicini</taxon>
        <taxon>Culex</taxon>
        <taxon>Culex</taxon>
    </lineage>
</organism>
<comment type="caution">
    <text evidence="1">The sequence shown here is derived from an EMBL/GenBank/DDBJ whole genome shotgun (WGS) entry which is preliminary data.</text>
</comment>
<evidence type="ECO:0000313" key="2">
    <source>
        <dbReference type="Proteomes" id="UP001562425"/>
    </source>
</evidence>
<dbReference type="AlphaFoldDB" id="A0ABD1D748"/>
<proteinExistence type="predicted"/>
<evidence type="ECO:0000313" key="1">
    <source>
        <dbReference type="EMBL" id="KAL1394942.1"/>
    </source>
</evidence>
<reference evidence="1 2" key="1">
    <citation type="submission" date="2024-05" db="EMBL/GenBank/DDBJ databases">
        <title>Culex pipiens pipiens assembly and annotation.</title>
        <authorList>
            <person name="Alout H."/>
            <person name="Durand T."/>
        </authorList>
    </citation>
    <scope>NUCLEOTIDE SEQUENCE [LARGE SCALE GENOMIC DNA]</scope>
    <source>
        <strain evidence="1">HA-2024</strain>
        <tissue evidence="1">Whole body</tissue>
    </source>
</reference>
<sequence>MKHFLIRTLAELGHKKRCWSRRRSSRASMQLAVDRISAGQTLEQTERRPVACGDQQCQSRRILLQLYQLAQQPLPKTLSAMLQFTLTFQVECPPTYYLVLFLDLVGQSAGPKREKNVRLNDSCVTSVT</sequence>
<keyword evidence="2" id="KW-1185">Reference proteome</keyword>
<name>A0ABD1D748_CULPP</name>
<dbReference type="Proteomes" id="UP001562425">
    <property type="component" value="Unassembled WGS sequence"/>
</dbReference>